<proteinExistence type="inferred from homology"/>
<dbReference type="GO" id="GO:0003677">
    <property type="term" value="F:DNA binding"/>
    <property type="evidence" value="ECO:0007669"/>
    <property type="project" value="InterPro"/>
</dbReference>
<dbReference type="InterPro" id="IPR013324">
    <property type="entry name" value="RNA_pol_sigma_r3/r4-like"/>
</dbReference>
<dbReference type="InterPro" id="IPR014284">
    <property type="entry name" value="RNA_pol_sigma-70_dom"/>
</dbReference>
<evidence type="ECO:0000259" key="5">
    <source>
        <dbReference type="Pfam" id="PF04542"/>
    </source>
</evidence>
<dbReference type="HOGENOM" id="CLU_047691_3_3_10"/>
<dbReference type="GeneID" id="98069892"/>
<dbReference type="Gene3D" id="1.10.10.10">
    <property type="entry name" value="Winged helix-like DNA-binding domain superfamily/Winged helix DNA-binding domain"/>
    <property type="match status" value="1"/>
</dbReference>
<dbReference type="EMBL" id="ADMC01000025">
    <property type="protein sequence ID" value="EHP46733.1"/>
    <property type="molecule type" value="Genomic_DNA"/>
</dbReference>
<evidence type="ECO:0000256" key="3">
    <source>
        <dbReference type="ARBA" id="ARBA00023082"/>
    </source>
</evidence>
<dbReference type="NCBIfam" id="TIGR02937">
    <property type="entry name" value="sigma70-ECF"/>
    <property type="match status" value="1"/>
</dbReference>
<evidence type="ECO:0000313" key="7">
    <source>
        <dbReference type="EMBL" id="EHP46733.1"/>
    </source>
</evidence>
<organism evidence="7 8">
    <name type="scientific">Odoribacter laneus YIT 12061</name>
    <dbReference type="NCBI Taxonomy" id="742817"/>
    <lineage>
        <taxon>Bacteria</taxon>
        <taxon>Pseudomonadati</taxon>
        <taxon>Bacteroidota</taxon>
        <taxon>Bacteroidia</taxon>
        <taxon>Bacteroidales</taxon>
        <taxon>Odoribacteraceae</taxon>
        <taxon>Odoribacter</taxon>
    </lineage>
</organism>
<dbReference type="PANTHER" id="PTHR43133">
    <property type="entry name" value="RNA POLYMERASE ECF-TYPE SIGMA FACTO"/>
    <property type="match status" value="1"/>
</dbReference>
<dbReference type="AlphaFoldDB" id="H1DIX1"/>
<evidence type="ECO:0000313" key="8">
    <source>
        <dbReference type="Proteomes" id="UP000004892"/>
    </source>
</evidence>
<dbReference type="Proteomes" id="UP000004892">
    <property type="component" value="Unassembled WGS sequence"/>
</dbReference>
<dbReference type="InterPro" id="IPR013325">
    <property type="entry name" value="RNA_pol_sigma_r2"/>
</dbReference>
<dbReference type="Pfam" id="PF08281">
    <property type="entry name" value="Sigma70_r4_2"/>
    <property type="match status" value="1"/>
</dbReference>
<gene>
    <name evidence="7" type="ORF">HMPREF9449_02350</name>
</gene>
<name>H1DIX1_9BACT</name>
<keyword evidence="8" id="KW-1185">Reference proteome</keyword>
<reference evidence="7 8" key="1">
    <citation type="submission" date="2012-01" db="EMBL/GenBank/DDBJ databases">
        <title>The Genome Sequence of Odoribacter laneus YIT 12061.</title>
        <authorList>
            <consortium name="The Broad Institute Genome Sequencing Platform"/>
            <person name="Earl A."/>
            <person name="Ward D."/>
            <person name="Feldgarden M."/>
            <person name="Gevers D."/>
            <person name="Morotomi M."/>
            <person name="Young S.K."/>
            <person name="Zeng Q."/>
            <person name="Gargeya S."/>
            <person name="Fitzgerald M."/>
            <person name="Haas B."/>
            <person name="Abouelleil A."/>
            <person name="Alvarado L."/>
            <person name="Arachchi H.M."/>
            <person name="Berlin A."/>
            <person name="Chapman S.B."/>
            <person name="Gearin G."/>
            <person name="Goldberg J."/>
            <person name="Griggs A."/>
            <person name="Gujja S."/>
            <person name="Hansen M."/>
            <person name="Heiman D."/>
            <person name="Howarth C."/>
            <person name="Larimer J."/>
            <person name="Lui A."/>
            <person name="MacDonald P.J.P."/>
            <person name="McCowen C."/>
            <person name="Montmayeur A."/>
            <person name="Murphy C."/>
            <person name="Neiman D."/>
            <person name="Pearson M."/>
            <person name="Priest M."/>
            <person name="Roberts A."/>
            <person name="Saif S."/>
            <person name="Shea T."/>
            <person name="Sisk P."/>
            <person name="Stolte C."/>
            <person name="Sykes S."/>
            <person name="Wortman J."/>
            <person name="Nusbaum C."/>
            <person name="Birren B."/>
        </authorList>
    </citation>
    <scope>NUCLEOTIDE SEQUENCE [LARGE SCALE GENOMIC DNA]</scope>
    <source>
        <strain evidence="7 8">YIT 12061</strain>
    </source>
</reference>
<dbReference type="Gene3D" id="1.10.1740.10">
    <property type="match status" value="1"/>
</dbReference>
<dbReference type="STRING" id="742817.HMPREF9449_02350"/>
<dbReference type="InterPro" id="IPR007627">
    <property type="entry name" value="RNA_pol_sigma70_r2"/>
</dbReference>
<evidence type="ECO:0000259" key="6">
    <source>
        <dbReference type="Pfam" id="PF08281"/>
    </source>
</evidence>
<dbReference type="eggNOG" id="COG1595">
    <property type="taxonomic scope" value="Bacteria"/>
</dbReference>
<feature type="domain" description="RNA polymerase sigma-70 region 2" evidence="5">
    <location>
        <begin position="13"/>
        <end position="78"/>
    </location>
</feature>
<dbReference type="SUPFAM" id="SSF88659">
    <property type="entry name" value="Sigma3 and sigma4 domains of RNA polymerase sigma factors"/>
    <property type="match status" value="1"/>
</dbReference>
<dbReference type="SUPFAM" id="SSF88946">
    <property type="entry name" value="Sigma2 domain of RNA polymerase sigma factors"/>
    <property type="match status" value="1"/>
</dbReference>
<keyword evidence="2" id="KW-0805">Transcription regulation</keyword>
<dbReference type="PATRIC" id="fig|742817.3.peg.2515"/>
<dbReference type="GO" id="GO:0006352">
    <property type="term" value="P:DNA-templated transcription initiation"/>
    <property type="evidence" value="ECO:0007669"/>
    <property type="project" value="InterPro"/>
</dbReference>
<protein>
    <submittedName>
        <fullName evidence="7">Sigma-70 family RNA polymerase sigma factor</fullName>
    </submittedName>
</protein>
<accession>H1DIX1</accession>
<dbReference type="PANTHER" id="PTHR43133:SF45">
    <property type="entry name" value="RNA POLYMERASE ECF-TYPE SIGMA FACTOR"/>
    <property type="match status" value="1"/>
</dbReference>
<comment type="caution">
    <text evidence="7">The sequence shown here is derived from an EMBL/GenBank/DDBJ whole genome shotgun (WGS) entry which is preliminary data.</text>
</comment>
<dbReference type="Pfam" id="PF04542">
    <property type="entry name" value="Sigma70_r2"/>
    <property type="match status" value="1"/>
</dbReference>
<feature type="domain" description="RNA polymerase sigma factor 70 region 4 type 2" evidence="6">
    <location>
        <begin position="105"/>
        <end position="156"/>
    </location>
</feature>
<sequence>MDKHSIEKEFTALIQQYRNVIWKVCYIYAKDRENLNDLYQEAIINLWKGFPKFRKESKPSTWIYRIALNSCITFFRRFSRHPQTLRLTESWDFAYEENVFSSQIQELYALIHCLGNIERALILLWLEEKSYAEIAIITGLSQTNVATKLCRIKEKLKKMSNQ</sequence>
<keyword evidence="3" id="KW-0731">Sigma factor</keyword>
<comment type="similarity">
    <text evidence="1">Belongs to the sigma-70 factor family. ECF subfamily.</text>
</comment>
<evidence type="ECO:0000256" key="1">
    <source>
        <dbReference type="ARBA" id="ARBA00010641"/>
    </source>
</evidence>
<evidence type="ECO:0000256" key="2">
    <source>
        <dbReference type="ARBA" id="ARBA00023015"/>
    </source>
</evidence>
<dbReference type="InterPro" id="IPR039425">
    <property type="entry name" value="RNA_pol_sigma-70-like"/>
</dbReference>
<keyword evidence="4" id="KW-0804">Transcription</keyword>
<dbReference type="InterPro" id="IPR036388">
    <property type="entry name" value="WH-like_DNA-bd_sf"/>
</dbReference>
<dbReference type="GO" id="GO:0016987">
    <property type="term" value="F:sigma factor activity"/>
    <property type="evidence" value="ECO:0007669"/>
    <property type="project" value="UniProtKB-KW"/>
</dbReference>
<dbReference type="RefSeq" id="WP_009137496.1">
    <property type="nucleotide sequence ID" value="NZ_JH594596.1"/>
</dbReference>
<evidence type="ECO:0000256" key="4">
    <source>
        <dbReference type="ARBA" id="ARBA00023163"/>
    </source>
</evidence>
<dbReference type="InterPro" id="IPR013249">
    <property type="entry name" value="RNA_pol_sigma70_r4_t2"/>
</dbReference>